<dbReference type="EMBL" id="CP067018">
    <property type="protein sequence ID" value="QQN57030.1"/>
    <property type="molecule type" value="Genomic_DNA"/>
</dbReference>
<keyword evidence="3" id="KW-0808">Transferase</keyword>
<protein>
    <submittedName>
        <fullName evidence="3">Glycosyltransferase family 4 protein</fullName>
    </submittedName>
</protein>
<dbReference type="Pfam" id="PF13439">
    <property type="entry name" value="Glyco_transf_4"/>
    <property type="match status" value="1"/>
</dbReference>
<sequence length="373" mass="43122">MKIVYCINNTWYAGGMTRVLTNKANSLAEEGHDVYIITTEQLEYKPHYPLSDRVHQIDLNFNYFQYDQKSFPIRLMGFIKNILGHRKKLSEILKELRPDIVISMFTKDVYIIPGIKDGSKKILEIHTSRYTWLLARAERGIIGRFQNWLDQYVIRKYDRFVILTNEDKAHWNGVSNLEVIPNANSFEPEESSTLTNRVVVAVGRYFDSKKFDDLIRAWEIINRKFPEWKLNIIGDGPMKGALQKQIQNSGLTEVISLKPTTPLIMQEYLNSSIVVLPSLFEGLPMVLLEGQACGVPLVAYECKCGPKDIIVDGENGFLVEIGNVEMLADRILRLIENDDLRFEMGKKAKLYSKRFSEEIVMKKWNDLFQKISK</sequence>
<evidence type="ECO:0000259" key="1">
    <source>
        <dbReference type="Pfam" id="PF00534"/>
    </source>
</evidence>
<dbReference type="AlphaFoldDB" id="A0A7T7UVK8"/>
<feature type="domain" description="Glycosyl transferase family 1" evidence="1">
    <location>
        <begin position="194"/>
        <end position="349"/>
    </location>
</feature>
<dbReference type="GO" id="GO:0016757">
    <property type="term" value="F:glycosyltransferase activity"/>
    <property type="evidence" value="ECO:0007669"/>
    <property type="project" value="InterPro"/>
</dbReference>
<dbReference type="PANTHER" id="PTHR12526">
    <property type="entry name" value="GLYCOSYLTRANSFERASE"/>
    <property type="match status" value="1"/>
</dbReference>
<gene>
    <name evidence="3" type="ORF">I6H88_11205</name>
</gene>
<proteinExistence type="predicted"/>
<reference evidence="3 4" key="1">
    <citation type="submission" date="2020-12" db="EMBL/GenBank/DDBJ databases">
        <title>FDA dAtabase for Regulatory Grade micrObial Sequences (FDA-ARGOS): Supporting development and validation of Infectious Disease Dx tests.</title>
        <authorList>
            <person name="Kerrigan L."/>
            <person name="Long C."/>
            <person name="Tallon L."/>
            <person name="Sadzewicz L."/>
            <person name="Zhao X."/>
            <person name="Boylan J."/>
            <person name="Ott S."/>
            <person name="Bowen H."/>
            <person name="Vavikolanu K."/>
            <person name="Mehta A."/>
            <person name="Aluvathingal J."/>
            <person name="Nadendla S."/>
            <person name="Yan Y."/>
            <person name="Sichtig H."/>
        </authorList>
    </citation>
    <scope>NUCLEOTIDE SEQUENCE [LARGE SCALE GENOMIC DNA]</scope>
    <source>
        <strain evidence="3 4">FDAARGOS_1031</strain>
    </source>
</reference>
<accession>A0A7T7UVK8</accession>
<dbReference type="PANTHER" id="PTHR12526:SF630">
    <property type="entry name" value="GLYCOSYLTRANSFERASE"/>
    <property type="match status" value="1"/>
</dbReference>
<name>A0A7T7UVK8_9FLAO</name>
<dbReference type="Proteomes" id="UP000595426">
    <property type="component" value="Chromosome"/>
</dbReference>
<organism evidence="3 4">
    <name type="scientific">Elizabethkingia bruuniana</name>
    <dbReference type="NCBI Taxonomy" id="1756149"/>
    <lineage>
        <taxon>Bacteria</taxon>
        <taxon>Pseudomonadati</taxon>
        <taxon>Bacteroidota</taxon>
        <taxon>Flavobacteriia</taxon>
        <taxon>Flavobacteriales</taxon>
        <taxon>Weeksellaceae</taxon>
        <taxon>Elizabethkingia</taxon>
    </lineage>
</organism>
<feature type="domain" description="Glycosyltransferase subfamily 4-like N-terminal" evidence="2">
    <location>
        <begin position="14"/>
        <end position="182"/>
    </location>
</feature>
<dbReference type="InterPro" id="IPR001296">
    <property type="entry name" value="Glyco_trans_1"/>
</dbReference>
<dbReference type="CDD" id="cd03820">
    <property type="entry name" value="GT4_AmsD-like"/>
    <property type="match status" value="1"/>
</dbReference>
<dbReference type="GeneID" id="93131402"/>
<dbReference type="InterPro" id="IPR028098">
    <property type="entry name" value="Glyco_trans_4-like_N"/>
</dbReference>
<dbReference type="Pfam" id="PF00534">
    <property type="entry name" value="Glycos_transf_1"/>
    <property type="match status" value="1"/>
</dbReference>
<keyword evidence="4" id="KW-1185">Reference proteome</keyword>
<evidence type="ECO:0000313" key="4">
    <source>
        <dbReference type="Proteomes" id="UP000595426"/>
    </source>
</evidence>
<evidence type="ECO:0000313" key="3">
    <source>
        <dbReference type="EMBL" id="QQN57030.1"/>
    </source>
</evidence>
<dbReference type="Gene3D" id="3.40.50.2000">
    <property type="entry name" value="Glycogen Phosphorylase B"/>
    <property type="match status" value="2"/>
</dbReference>
<dbReference type="RefSeq" id="WP_034869282.1">
    <property type="nucleotide sequence ID" value="NZ_CBCSDR010000007.1"/>
</dbReference>
<dbReference type="KEGG" id="egm:AYC65_00715"/>
<dbReference type="SUPFAM" id="SSF53756">
    <property type="entry name" value="UDP-Glycosyltransferase/glycogen phosphorylase"/>
    <property type="match status" value="1"/>
</dbReference>
<evidence type="ECO:0000259" key="2">
    <source>
        <dbReference type="Pfam" id="PF13439"/>
    </source>
</evidence>
<dbReference type="OrthoDB" id="9811239at2"/>